<dbReference type="Proteomes" id="UP000451682">
    <property type="component" value="Unassembled WGS sequence"/>
</dbReference>
<comment type="caution">
    <text evidence="1">The sequence shown here is derived from an EMBL/GenBank/DDBJ whole genome shotgun (WGS) entry which is preliminary data.</text>
</comment>
<accession>A0AAX2YMQ8</accession>
<evidence type="ECO:0000313" key="1">
    <source>
        <dbReference type="EMBL" id="TXL40348.1"/>
    </source>
</evidence>
<reference evidence="1 2" key="1">
    <citation type="submission" date="2018-06" db="EMBL/GenBank/DDBJ databases">
        <title>Whole genome sequencing to identify and define MRSA outbreaks.</title>
        <authorList>
            <person name="Sullivan M.J."/>
            <person name="Altman D.R."/>
            <person name="Chacko K."/>
            <person name="Ciferri B."/>
            <person name="Webster E."/>
            <person name="Deikus G."/>
            <person name="Lewis M."/>
            <person name="Khan Z."/>
            <person name="Beckford C."/>
            <person name="Rendo A."/>
            <person name="Samaroo F."/>
            <person name="Sebra R."/>
            <person name="Karam-Howlin R."/>
            <person name="Southwick K."/>
            <person name="Adams E."/>
            <person name="Ying L."/>
            <person name="Kornblum J."/>
            <person name="Factor S."/>
            <person name="Danesh Yazdi M."/>
            <person name="Dingle T."/>
            <person name="Hamula C."/>
            <person name="Bashir A."/>
            <person name="Schadt E."/>
            <person name="Kasarskis A."/>
            <person name="Patel G."/>
            <person name="Wallach F."/>
            <person name="Gibbs K."/>
            <person name="Van Bakel H."/>
        </authorList>
    </citation>
    <scope>NUCLEOTIDE SEQUENCE [LARGE SCALE GENOMIC DNA]</scope>
    <source>
        <strain evidence="2">pt013</strain>
    </source>
</reference>
<proteinExistence type="predicted"/>
<name>A0AAX2YMQ8_STAAU</name>
<dbReference type="AlphaFoldDB" id="A0AAX2YMQ8"/>
<sequence length="74" mass="9022">MENKKRTTDSIENQRFFLITVYYENYLKNDVKLEKIFLIDYFQNDNKLLNVFLIDYFQNDNKLLNVFLIDDAVS</sequence>
<evidence type="ECO:0000313" key="2">
    <source>
        <dbReference type="Proteomes" id="UP000451682"/>
    </source>
</evidence>
<dbReference type="EMBL" id="QNXF01000003">
    <property type="protein sequence ID" value="TXL40348.1"/>
    <property type="molecule type" value="Genomic_DNA"/>
</dbReference>
<organism evidence="1 2">
    <name type="scientific">Staphylococcus aureus</name>
    <dbReference type="NCBI Taxonomy" id="1280"/>
    <lineage>
        <taxon>Bacteria</taxon>
        <taxon>Bacillati</taxon>
        <taxon>Bacillota</taxon>
        <taxon>Bacilli</taxon>
        <taxon>Bacillales</taxon>
        <taxon>Staphylococcaceae</taxon>
        <taxon>Staphylococcus</taxon>
    </lineage>
</organism>
<protein>
    <submittedName>
        <fullName evidence="1">Uncharacterized protein</fullName>
    </submittedName>
</protein>
<gene>
    <name evidence="1" type="ORF">DQU50_12815</name>
</gene>